<evidence type="ECO:0000256" key="1">
    <source>
        <dbReference type="SAM" id="MobiDB-lite"/>
    </source>
</evidence>
<gene>
    <name evidence="2" type="ORF">D623_10029924</name>
</gene>
<feature type="region of interest" description="Disordered" evidence="1">
    <location>
        <begin position="1"/>
        <end position="29"/>
    </location>
</feature>
<protein>
    <submittedName>
        <fullName evidence="2">Uncharacterized protein</fullName>
    </submittedName>
</protein>
<name>S7P7T4_MYOBR</name>
<keyword evidence="3" id="KW-1185">Reference proteome</keyword>
<reference evidence="2 3" key="1">
    <citation type="journal article" date="2013" name="Nat. Commun.">
        <title>Genome analysis reveals insights into physiology and longevity of the Brandt's bat Myotis brandtii.</title>
        <authorList>
            <person name="Seim I."/>
            <person name="Fang X."/>
            <person name="Xiong Z."/>
            <person name="Lobanov A.V."/>
            <person name="Huang Z."/>
            <person name="Ma S."/>
            <person name="Feng Y."/>
            <person name="Turanov A.A."/>
            <person name="Zhu Y."/>
            <person name="Lenz T.L."/>
            <person name="Gerashchenko M.V."/>
            <person name="Fan D."/>
            <person name="Hee Yim S."/>
            <person name="Yao X."/>
            <person name="Jordan D."/>
            <person name="Xiong Y."/>
            <person name="Ma Y."/>
            <person name="Lyapunov A.N."/>
            <person name="Chen G."/>
            <person name="Kulakova O.I."/>
            <person name="Sun Y."/>
            <person name="Lee S.G."/>
            <person name="Bronson R.T."/>
            <person name="Moskalev A.A."/>
            <person name="Sunyaev S.R."/>
            <person name="Zhang G."/>
            <person name="Krogh A."/>
            <person name="Wang J."/>
            <person name="Gladyshev V.N."/>
        </authorList>
    </citation>
    <scope>NUCLEOTIDE SEQUENCE [LARGE SCALE GENOMIC DNA]</scope>
</reference>
<evidence type="ECO:0000313" key="3">
    <source>
        <dbReference type="Proteomes" id="UP000052978"/>
    </source>
</evidence>
<accession>S7P7T4</accession>
<dbReference type="Proteomes" id="UP000052978">
    <property type="component" value="Unassembled WGS sequence"/>
</dbReference>
<proteinExistence type="predicted"/>
<evidence type="ECO:0000313" key="2">
    <source>
        <dbReference type="EMBL" id="EPQ03767.1"/>
    </source>
</evidence>
<dbReference type="AlphaFoldDB" id="S7P7T4"/>
<organism evidence="2 3">
    <name type="scientific">Myotis brandtii</name>
    <name type="common">Brandt's bat</name>
    <dbReference type="NCBI Taxonomy" id="109478"/>
    <lineage>
        <taxon>Eukaryota</taxon>
        <taxon>Metazoa</taxon>
        <taxon>Chordata</taxon>
        <taxon>Craniata</taxon>
        <taxon>Vertebrata</taxon>
        <taxon>Euteleostomi</taxon>
        <taxon>Mammalia</taxon>
        <taxon>Eutheria</taxon>
        <taxon>Laurasiatheria</taxon>
        <taxon>Chiroptera</taxon>
        <taxon>Yangochiroptera</taxon>
        <taxon>Vespertilionidae</taxon>
        <taxon>Myotis</taxon>
    </lineage>
</organism>
<sequence length="76" mass="8192">MASPLLSQTDAHTSRPERQRRGLSSVRSLRLGDANSSGMTLLVSSSAHHFCFSPPETKGCVPRVRVVTDAFIGNPL</sequence>
<dbReference type="EMBL" id="KE161437">
    <property type="protein sequence ID" value="EPQ03767.1"/>
    <property type="molecule type" value="Genomic_DNA"/>
</dbReference>
<feature type="compositionally biased region" description="Polar residues" evidence="1">
    <location>
        <begin position="1"/>
        <end position="11"/>
    </location>
</feature>